<dbReference type="STRING" id="36166.T1H1B2"/>
<name>T1H1B2_MEGSC</name>
<dbReference type="HOGENOM" id="CLU_107314_0_0_1"/>
<organism evidence="2 3">
    <name type="scientific">Megaselia scalaris</name>
    <name type="common">Humpbacked fly</name>
    <name type="synonym">Phora scalaris</name>
    <dbReference type="NCBI Taxonomy" id="36166"/>
    <lineage>
        <taxon>Eukaryota</taxon>
        <taxon>Metazoa</taxon>
        <taxon>Ecdysozoa</taxon>
        <taxon>Arthropoda</taxon>
        <taxon>Hexapoda</taxon>
        <taxon>Insecta</taxon>
        <taxon>Pterygota</taxon>
        <taxon>Neoptera</taxon>
        <taxon>Endopterygota</taxon>
        <taxon>Diptera</taxon>
        <taxon>Brachycera</taxon>
        <taxon>Muscomorpha</taxon>
        <taxon>Platypezoidea</taxon>
        <taxon>Phoridae</taxon>
        <taxon>Megaseliini</taxon>
        <taxon>Megaselia</taxon>
    </lineage>
</organism>
<sequence>MPSENDVFEVYYAERTMWHLHFHINGTAGHGSLLLENTASEKGLYLMNKLSEMRAAELKKLKDNPDLTDGDVTSINLTRLEGGVQTNVIPSRISLGYDIRIALNVDIQQFEKTIAKWCQEAGGDIEIDFEIKEPEIKVTKLDDSNIYWVTFKNTLECMKLKYKTRVMAGGTDIQYLRAKNIPALGFSPIINTPVVLHDHNEFLSAEMYLRGIEIWKEIIKNVANI</sequence>
<dbReference type="SUPFAM" id="SSF55031">
    <property type="entry name" value="Bacterial exopeptidase dimerisation domain"/>
    <property type="match status" value="1"/>
</dbReference>
<feature type="domain" description="Peptidase M20 dimerisation" evidence="1">
    <location>
        <begin position="12"/>
        <end position="123"/>
    </location>
</feature>
<dbReference type="FunFam" id="3.30.70.360:FF:000005">
    <property type="entry name" value="Putative Aminoacylase-1"/>
    <property type="match status" value="1"/>
</dbReference>
<protein>
    <recommendedName>
        <fullName evidence="1">Peptidase M20 dimerisation domain-containing protein</fullName>
    </recommendedName>
</protein>
<dbReference type="OMA" id="YDIRIAL"/>
<dbReference type="InterPro" id="IPR011650">
    <property type="entry name" value="Peptidase_M20_dimer"/>
</dbReference>
<evidence type="ECO:0000259" key="1">
    <source>
        <dbReference type="Pfam" id="PF07687"/>
    </source>
</evidence>
<dbReference type="InterPro" id="IPR052083">
    <property type="entry name" value="Aminoacylase-1_M20A"/>
</dbReference>
<accession>T1H1B2</accession>
<dbReference type="SUPFAM" id="SSF53187">
    <property type="entry name" value="Zn-dependent exopeptidases"/>
    <property type="match status" value="1"/>
</dbReference>
<reference evidence="2" key="2">
    <citation type="submission" date="2015-06" db="UniProtKB">
        <authorList>
            <consortium name="EnsemblMetazoa"/>
        </authorList>
    </citation>
    <scope>IDENTIFICATION</scope>
</reference>
<dbReference type="Proteomes" id="UP000015102">
    <property type="component" value="Unassembled WGS sequence"/>
</dbReference>
<dbReference type="AlphaFoldDB" id="T1H1B2"/>
<dbReference type="PANTHER" id="PTHR45892">
    <property type="entry name" value="AMINOACYLASE-1"/>
    <property type="match status" value="1"/>
</dbReference>
<proteinExistence type="predicted"/>
<keyword evidence="3" id="KW-1185">Reference proteome</keyword>
<dbReference type="Gene3D" id="3.30.70.360">
    <property type="match status" value="1"/>
</dbReference>
<dbReference type="EnsemblMetazoa" id="MESCA009970-RA">
    <property type="protein sequence ID" value="MESCA009970-PA"/>
    <property type="gene ID" value="MESCA009970"/>
</dbReference>
<dbReference type="GO" id="GO:0004046">
    <property type="term" value="F:aminoacylase activity"/>
    <property type="evidence" value="ECO:0007669"/>
    <property type="project" value="TreeGrafter"/>
</dbReference>
<dbReference type="Pfam" id="PF07687">
    <property type="entry name" value="M20_dimer"/>
    <property type="match status" value="1"/>
</dbReference>
<dbReference type="EMBL" id="CAQQ02385626">
    <property type="status" value="NOT_ANNOTATED_CDS"/>
    <property type="molecule type" value="Genomic_DNA"/>
</dbReference>
<dbReference type="InterPro" id="IPR036264">
    <property type="entry name" value="Bact_exopeptidase_dim_dom"/>
</dbReference>
<dbReference type="Gene3D" id="1.10.150.900">
    <property type="match status" value="1"/>
</dbReference>
<evidence type="ECO:0000313" key="3">
    <source>
        <dbReference type="Proteomes" id="UP000015102"/>
    </source>
</evidence>
<reference evidence="3" key="1">
    <citation type="submission" date="2013-02" db="EMBL/GenBank/DDBJ databases">
        <authorList>
            <person name="Hughes D."/>
        </authorList>
    </citation>
    <scope>NUCLEOTIDE SEQUENCE</scope>
    <source>
        <strain>Durham</strain>
        <strain evidence="3">NC isolate 2 -- Noor lab</strain>
    </source>
</reference>
<evidence type="ECO:0000313" key="2">
    <source>
        <dbReference type="EnsemblMetazoa" id="MESCA009970-PA"/>
    </source>
</evidence>
<dbReference type="PANTHER" id="PTHR45892:SF1">
    <property type="entry name" value="AMINOACYLASE-1"/>
    <property type="match status" value="1"/>
</dbReference>